<gene>
    <name evidence="2" type="primary">LOC102809872</name>
</gene>
<dbReference type="GeneID" id="102809872"/>
<proteinExistence type="predicted"/>
<dbReference type="PANTHER" id="PTHR46880:SF5">
    <property type="entry name" value="DUF4371 DOMAIN-CONTAINING PROTEIN"/>
    <property type="match status" value="1"/>
</dbReference>
<dbReference type="InterPro" id="IPR012337">
    <property type="entry name" value="RNaseH-like_sf"/>
</dbReference>
<dbReference type="Proteomes" id="UP000694865">
    <property type="component" value="Unplaced"/>
</dbReference>
<evidence type="ECO:0000313" key="2">
    <source>
        <dbReference type="RefSeq" id="XP_006818117.1"/>
    </source>
</evidence>
<keyword evidence="1" id="KW-1185">Reference proteome</keyword>
<organism evidence="1 2">
    <name type="scientific">Saccoglossus kowalevskii</name>
    <name type="common">Acorn worm</name>
    <dbReference type="NCBI Taxonomy" id="10224"/>
    <lineage>
        <taxon>Eukaryota</taxon>
        <taxon>Metazoa</taxon>
        <taxon>Hemichordata</taxon>
        <taxon>Enteropneusta</taxon>
        <taxon>Harrimaniidae</taxon>
        <taxon>Saccoglossus</taxon>
    </lineage>
</organism>
<reference evidence="2" key="1">
    <citation type="submission" date="2025-08" db="UniProtKB">
        <authorList>
            <consortium name="RefSeq"/>
        </authorList>
    </citation>
    <scope>IDENTIFICATION</scope>
    <source>
        <tissue evidence="2">Testes</tissue>
    </source>
</reference>
<dbReference type="RefSeq" id="XP_006818117.1">
    <property type="nucleotide sequence ID" value="XM_006818054.1"/>
</dbReference>
<protein>
    <submittedName>
        <fullName evidence="2">Zinc finger protein 862-like</fullName>
    </submittedName>
</protein>
<sequence>MDISDSTALTISGAVKTKMFNENNVSFDKMVGLGSDGASVMTGKVGGVSALLKKENPRLVNIHCIAHRLALCTAQAAVKVEYLTKYTEILTSISHYFKYSAVRTARIKEIQTVLDSPQLKYKEVFHVRWFSFYASLSAIYRTWSALVVYFEGQNYSKDSKAKGM</sequence>
<dbReference type="SUPFAM" id="SSF53098">
    <property type="entry name" value="Ribonuclease H-like"/>
    <property type="match status" value="1"/>
</dbReference>
<accession>A0ABM0MDM6</accession>
<dbReference type="PANTHER" id="PTHR46880">
    <property type="entry name" value="RAS-ASSOCIATING DOMAIN-CONTAINING PROTEIN"/>
    <property type="match status" value="1"/>
</dbReference>
<name>A0ABM0MDM6_SACKO</name>
<evidence type="ECO:0000313" key="1">
    <source>
        <dbReference type="Proteomes" id="UP000694865"/>
    </source>
</evidence>